<dbReference type="InterPro" id="IPR015053">
    <property type="entry name" value="DUF1871"/>
</dbReference>
<dbReference type="InterPro" id="IPR023162">
    <property type="entry name" value="Apc36109-like_dom_sf"/>
</dbReference>
<organism evidence="1 2">
    <name type="scientific">Bacillus kandeliae</name>
    <dbReference type="NCBI Taxonomy" id="3129297"/>
    <lineage>
        <taxon>Bacteria</taxon>
        <taxon>Bacillati</taxon>
        <taxon>Bacillota</taxon>
        <taxon>Bacilli</taxon>
        <taxon>Bacillales</taxon>
        <taxon>Bacillaceae</taxon>
        <taxon>Bacillus</taxon>
    </lineage>
</organism>
<dbReference type="Gene3D" id="1.10.340.20">
    <property type="entry name" value="Apc36109-like domain"/>
    <property type="match status" value="1"/>
</dbReference>
<evidence type="ECO:0000313" key="2">
    <source>
        <dbReference type="Proteomes" id="UP001387364"/>
    </source>
</evidence>
<name>A0ABZ2N3X0_9BACI</name>
<reference evidence="1 2" key="1">
    <citation type="submission" date="2024-02" db="EMBL/GenBank/DDBJ databases">
        <title>Seven novel Bacillus-like species.</title>
        <authorList>
            <person name="Liu G."/>
        </authorList>
    </citation>
    <scope>NUCLEOTIDE SEQUENCE [LARGE SCALE GENOMIC DNA]</scope>
    <source>
        <strain evidence="1 2">FJAT-52991</strain>
    </source>
</reference>
<dbReference type="EMBL" id="CP147404">
    <property type="protein sequence ID" value="WXB92408.1"/>
    <property type="molecule type" value="Genomic_DNA"/>
</dbReference>
<proteinExistence type="predicted"/>
<sequence length="87" mass="9940">MEKTVKLNIELGHILREWDPFAVGSGFYDTESADAIYAVHQLDDAEQLAARIKEIYEFSFDDKLSLECCRPIATRLLQVKHHSACDL</sequence>
<dbReference type="Proteomes" id="UP001387364">
    <property type="component" value="Chromosome"/>
</dbReference>
<evidence type="ECO:0000313" key="1">
    <source>
        <dbReference type="EMBL" id="WXB92408.1"/>
    </source>
</evidence>
<accession>A0ABZ2N3X0</accession>
<dbReference type="RefSeq" id="WP_338750877.1">
    <property type="nucleotide sequence ID" value="NZ_CP147404.1"/>
</dbReference>
<gene>
    <name evidence="1" type="ORF">WDJ61_14380</name>
</gene>
<dbReference type="SUPFAM" id="SSF116922">
    <property type="entry name" value="YugE-like"/>
    <property type="match status" value="1"/>
</dbReference>
<protein>
    <submittedName>
        <fullName evidence="1">DUF1871 family protein</fullName>
    </submittedName>
</protein>
<keyword evidence="2" id="KW-1185">Reference proteome</keyword>
<dbReference type="Pfam" id="PF08958">
    <property type="entry name" value="DUF1871"/>
    <property type="match status" value="1"/>
</dbReference>